<accession>A0A1Z4JP49</accession>
<dbReference type="EMBL" id="AP018203">
    <property type="protein sequence ID" value="BAY58494.1"/>
    <property type="molecule type" value="Genomic_DNA"/>
</dbReference>
<dbReference type="Proteomes" id="UP000217895">
    <property type="component" value="Chromosome"/>
</dbReference>
<gene>
    <name evidence="1" type="ORF">NIES2135_53670</name>
</gene>
<evidence type="ECO:0000313" key="1">
    <source>
        <dbReference type="EMBL" id="BAY58494.1"/>
    </source>
</evidence>
<reference evidence="1 2" key="1">
    <citation type="submission" date="2017-06" db="EMBL/GenBank/DDBJ databases">
        <title>Genome sequencing of cyanobaciteial culture collection at National Institute for Environmental Studies (NIES).</title>
        <authorList>
            <person name="Hirose Y."/>
            <person name="Shimura Y."/>
            <person name="Fujisawa T."/>
            <person name="Nakamura Y."/>
            <person name="Kawachi M."/>
        </authorList>
    </citation>
    <scope>NUCLEOTIDE SEQUENCE [LARGE SCALE GENOMIC DNA]</scope>
    <source>
        <strain evidence="1 2">NIES-2135</strain>
    </source>
</reference>
<proteinExistence type="predicted"/>
<name>A0A1Z4JP49_LEPBY</name>
<protein>
    <submittedName>
        <fullName evidence="1">Uncharacterized protein</fullName>
    </submittedName>
</protein>
<evidence type="ECO:0000313" key="2">
    <source>
        <dbReference type="Proteomes" id="UP000217895"/>
    </source>
</evidence>
<sequence length="151" mass="17350">MPAIVPPHSKTVAFQLAIADYLQQQTGIDWREFSDILPVQKSGGLNYSALVSFTQKESDRGDEYLTNKYRVQTRFRCSGNDKRVVDESLGDWCDFLDGLLLRCVDIRGTFRSVNLYAKIRLEPRSPWILNIKENQDEGAAGTIYRTWELEI</sequence>
<keyword evidence="2" id="KW-1185">Reference proteome</keyword>
<organism evidence="1 2">
    <name type="scientific">Leptolyngbya boryana NIES-2135</name>
    <dbReference type="NCBI Taxonomy" id="1973484"/>
    <lineage>
        <taxon>Bacteria</taxon>
        <taxon>Bacillati</taxon>
        <taxon>Cyanobacteriota</taxon>
        <taxon>Cyanophyceae</taxon>
        <taxon>Leptolyngbyales</taxon>
        <taxon>Leptolyngbyaceae</taxon>
        <taxon>Leptolyngbya group</taxon>
        <taxon>Leptolyngbya</taxon>
    </lineage>
</organism>
<dbReference type="AlphaFoldDB" id="A0A1Z4JP49"/>